<evidence type="ECO:0000256" key="8">
    <source>
        <dbReference type="ARBA" id="ARBA00048027"/>
    </source>
</evidence>
<comment type="subunit">
    <text evidence="9">Part of the signal recognition particle protein translocation system, which is composed of SRP and FtsY.</text>
</comment>
<evidence type="ECO:0000313" key="14">
    <source>
        <dbReference type="Proteomes" id="UP001304683"/>
    </source>
</evidence>
<evidence type="ECO:0000256" key="4">
    <source>
        <dbReference type="ARBA" id="ARBA00022801"/>
    </source>
</evidence>
<dbReference type="Pfam" id="PF00448">
    <property type="entry name" value="SRP54"/>
    <property type="match status" value="1"/>
</dbReference>
<dbReference type="SMART" id="SM00962">
    <property type="entry name" value="SRP54"/>
    <property type="match status" value="1"/>
</dbReference>
<sequence>MIWSRLKAGLARTREQLAGRIRAVVQGAAVDESLFEELEAALITADVGVATTQRLLERLRERIRAEGVRDAEAVPRLLAEEMRALLEGVAAPPASPAGREGPLVVLVVGVNGSGKTTTVGKLAARYRQEGRRVVVGAADTFRAAAIEQLERWCRRVGAELVRQHPGADPAAVAFDALQAARARGADVLLIDTAGRLHTRVNLMEELRKTVRVLRRLDPTAPHEVLLVLDATTGQNALAQARHFTEAVGVTGIVLTKLDGTARGGMVVAIADQLGLPVKWVGTGEDADDLAPFDAAEFTQALFEPGPGGSGA</sequence>
<evidence type="ECO:0000256" key="1">
    <source>
        <dbReference type="ARBA" id="ARBA00022475"/>
    </source>
</evidence>
<dbReference type="Gene3D" id="1.20.120.140">
    <property type="entry name" value="Signal recognition particle SRP54, nucleotide-binding domain"/>
    <property type="match status" value="1"/>
</dbReference>
<dbReference type="SUPFAM" id="SSF52540">
    <property type="entry name" value="P-loop containing nucleoside triphosphate hydrolases"/>
    <property type="match status" value="1"/>
</dbReference>
<evidence type="ECO:0000313" key="13">
    <source>
        <dbReference type="EMBL" id="WPD19947.1"/>
    </source>
</evidence>
<dbReference type="HAMAP" id="MF_00920">
    <property type="entry name" value="FtsY"/>
    <property type="match status" value="1"/>
</dbReference>
<dbReference type="NCBIfam" id="TIGR00064">
    <property type="entry name" value="ftsY"/>
    <property type="match status" value="1"/>
</dbReference>
<feature type="binding site" evidence="9">
    <location>
        <begin position="191"/>
        <end position="195"/>
    </location>
    <ligand>
        <name>GTP</name>
        <dbReference type="ChEBI" id="CHEBI:37565"/>
    </ligand>
</feature>
<keyword evidence="1 9" id="KW-1003">Cell membrane</keyword>
<evidence type="ECO:0000256" key="9">
    <source>
        <dbReference type="HAMAP-Rule" id="MF_00920"/>
    </source>
</evidence>
<organism evidence="13 14">
    <name type="scientific">Thermaerobacter composti</name>
    <dbReference type="NCBI Taxonomy" id="554949"/>
    <lineage>
        <taxon>Bacteria</taxon>
        <taxon>Bacillati</taxon>
        <taxon>Bacillota</taxon>
        <taxon>Clostridia</taxon>
        <taxon>Eubacteriales</taxon>
        <taxon>Clostridiales Family XVII. Incertae Sedis</taxon>
        <taxon>Thermaerobacter</taxon>
    </lineage>
</organism>
<keyword evidence="14" id="KW-1185">Reference proteome</keyword>
<dbReference type="InterPro" id="IPR000897">
    <property type="entry name" value="SRP54_GTPase_dom"/>
</dbReference>
<proteinExistence type="inferred from homology"/>
<dbReference type="SMART" id="SM00963">
    <property type="entry name" value="SRP54_N"/>
    <property type="match status" value="1"/>
</dbReference>
<evidence type="ECO:0000256" key="2">
    <source>
        <dbReference type="ARBA" id="ARBA00022490"/>
    </source>
</evidence>
<dbReference type="EMBL" id="CP132508">
    <property type="protein sequence ID" value="WPD19947.1"/>
    <property type="molecule type" value="Genomic_DNA"/>
</dbReference>
<evidence type="ECO:0000256" key="5">
    <source>
        <dbReference type="ARBA" id="ARBA00023134"/>
    </source>
</evidence>
<dbReference type="InterPro" id="IPR004390">
    <property type="entry name" value="SR_rcpt_FtsY"/>
</dbReference>
<reference evidence="13 14" key="1">
    <citation type="submission" date="2023-08" db="EMBL/GenBank/DDBJ databases">
        <title>Genome sequence of Thermaerobacter compostii strain Ins1, a spore-forming filamentous bacterium isolated from a deep geothermal reservoir.</title>
        <authorList>
            <person name="Bregnard D."/>
            <person name="Gonzalez D."/>
            <person name="Junier P."/>
        </authorList>
    </citation>
    <scope>NUCLEOTIDE SEQUENCE [LARGE SCALE GENOMIC DNA]</scope>
    <source>
        <strain evidence="13 14">Ins1</strain>
    </source>
</reference>
<evidence type="ECO:0000259" key="10">
    <source>
        <dbReference type="SMART" id="SM00382"/>
    </source>
</evidence>
<dbReference type="InterPro" id="IPR003593">
    <property type="entry name" value="AAA+_ATPase"/>
</dbReference>
<feature type="domain" description="Signal recognition particle SRP54 helical bundle" evidence="12">
    <location>
        <begin position="6"/>
        <end position="86"/>
    </location>
</feature>
<dbReference type="PANTHER" id="PTHR43134">
    <property type="entry name" value="SIGNAL RECOGNITION PARTICLE RECEPTOR SUBUNIT ALPHA"/>
    <property type="match status" value="1"/>
</dbReference>
<feature type="binding site" evidence="9">
    <location>
        <begin position="109"/>
        <end position="116"/>
    </location>
    <ligand>
        <name>GTP</name>
        <dbReference type="ChEBI" id="CHEBI:37565"/>
    </ligand>
</feature>
<dbReference type="SUPFAM" id="SSF47364">
    <property type="entry name" value="Domain of the SRP/SRP receptor G-proteins"/>
    <property type="match status" value="1"/>
</dbReference>
<dbReference type="InterPro" id="IPR013822">
    <property type="entry name" value="Signal_recog_particl_SRP54_hlx"/>
</dbReference>
<gene>
    <name evidence="9 13" type="primary">ftsY</name>
    <name evidence="13" type="ORF">Q5761_04685</name>
</gene>
<comment type="function">
    <text evidence="9">Involved in targeting and insertion of nascent membrane proteins into the cytoplasmic membrane. Acts as a receptor for the complex formed by the signal recognition particle (SRP) and the ribosome-nascent chain (RNC).</text>
</comment>
<evidence type="ECO:0000256" key="7">
    <source>
        <dbReference type="ARBA" id="ARBA00023170"/>
    </source>
</evidence>
<dbReference type="Proteomes" id="UP001304683">
    <property type="component" value="Chromosome"/>
</dbReference>
<keyword evidence="4 9" id="KW-0378">Hydrolase</keyword>
<dbReference type="EC" id="3.6.5.4" evidence="9"/>
<dbReference type="Gene3D" id="3.40.50.300">
    <property type="entry name" value="P-loop containing nucleotide triphosphate hydrolases"/>
    <property type="match status" value="1"/>
</dbReference>
<comment type="subcellular location">
    <subcellularLocation>
        <location evidence="9">Cell membrane</location>
        <topology evidence="9">Peripheral membrane protein</topology>
        <orientation evidence="9">Cytoplasmic side</orientation>
    </subcellularLocation>
    <subcellularLocation>
        <location evidence="9">Cytoplasm</location>
    </subcellularLocation>
</comment>
<dbReference type="RefSeq" id="WP_318751372.1">
    <property type="nucleotide sequence ID" value="NZ_CP132508.1"/>
</dbReference>
<evidence type="ECO:0000259" key="12">
    <source>
        <dbReference type="SMART" id="SM00963"/>
    </source>
</evidence>
<dbReference type="SMART" id="SM00382">
    <property type="entry name" value="AAA"/>
    <property type="match status" value="1"/>
</dbReference>
<keyword evidence="3 9" id="KW-0547">Nucleotide-binding</keyword>
<accession>A0ABZ0QR25</accession>
<name>A0ABZ0QR25_9FIRM</name>
<dbReference type="CDD" id="cd17874">
    <property type="entry name" value="FtsY"/>
    <property type="match status" value="1"/>
</dbReference>
<keyword evidence="5 9" id="KW-0342">GTP-binding</keyword>
<dbReference type="PANTHER" id="PTHR43134:SF1">
    <property type="entry name" value="SIGNAL RECOGNITION PARTICLE RECEPTOR SUBUNIT ALPHA"/>
    <property type="match status" value="1"/>
</dbReference>
<evidence type="ECO:0000256" key="3">
    <source>
        <dbReference type="ARBA" id="ARBA00022741"/>
    </source>
</evidence>
<feature type="binding site" evidence="9">
    <location>
        <begin position="255"/>
        <end position="258"/>
    </location>
    <ligand>
        <name>GTP</name>
        <dbReference type="ChEBI" id="CHEBI:37565"/>
    </ligand>
</feature>
<evidence type="ECO:0000259" key="11">
    <source>
        <dbReference type="SMART" id="SM00962"/>
    </source>
</evidence>
<evidence type="ECO:0000256" key="6">
    <source>
        <dbReference type="ARBA" id="ARBA00023136"/>
    </source>
</evidence>
<feature type="domain" description="SRP54-type proteins GTP-binding" evidence="11">
    <location>
        <begin position="102"/>
        <end position="303"/>
    </location>
</feature>
<dbReference type="InterPro" id="IPR027417">
    <property type="entry name" value="P-loop_NTPase"/>
</dbReference>
<dbReference type="InterPro" id="IPR036225">
    <property type="entry name" value="SRP/SRP_N"/>
</dbReference>
<keyword evidence="6 9" id="KW-0472">Membrane</keyword>
<keyword evidence="7 9" id="KW-0675">Receptor</keyword>
<comment type="catalytic activity">
    <reaction evidence="8 9">
        <text>GTP + H2O = GDP + phosphate + H(+)</text>
        <dbReference type="Rhea" id="RHEA:19669"/>
        <dbReference type="ChEBI" id="CHEBI:15377"/>
        <dbReference type="ChEBI" id="CHEBI:15378"/>
        <dbReference type="ChEBI" id="CHEBI:37565"/>
        <dbReference type="ChEBI" id="CHEBI:43474"/>
        <dbReference type="ChEBI" id="CHEBI:58189"/>
        <dbReference type="EC" id="3.6.5.4"/>
    </reaction>
</comment>
<dbReference type="InterPro" id="IPR042101">
    <property type="entry name" value="SRP54_N_sf"/>
</dbReference>
<dbReference type="Pfam" id="PF02881">
    <property type="entry name" value="SRP54_N"/>
    <property type="match status" value="1"/>
</dbReference>
<comment type="similarity">
    <text evidence="9">Belongs to the GTP-binding SRP family. FtsY subfamily.</text>
</comment>
<keyword evidence="2 9" id="KW-0963">Cytoplasm</keyword>
<protein>
    <recommendedName>
        <fullName evidence="9">Signal recognition particle receptor FtsY</fullName>
        <shortName evidence="9">SRP receptor</shortName>
        <ecNumber evidence="9">3.6.5.4</ecNumber>
    </recommendedName>
</protein>
<feature type="domain" description="AAA+ ATPase" evidence="10">
    <location>
        <begin position="101"/>
        <end position="253"/>
    </location>
</feature>